<dbReference type="PROSITE" id="PS00508">
    <property type="entry name" value="NI_HGENASE_L_2"/>
    <property type="match status" value="1"/>
</dbReference>
<evidence type="ECO:0000313" key="3">
    <source>
        <dbReference type="EMBL" id="MWJ28162.1"/>
    </source>
</evidence>
<evidence type="ECO:0000256" key="2">
    <source>
        <dbReference type="PIRSR" id="PIRSR601501-1"/>
    </source>
</evidence>
<feature type="binding site" evidence="2">
    <location>
        <position position="373"/>
    </location>
    <ligand>
        <name>Mg(2+)</name>
        <dbReference type="ChEBI" id="CHEBI:18420"/>
    </ligand>
</feature>
<dbReference type="PANTHER" id="PTHR43600:SF4">
    <property type="entry name" value="CYTOSOLIC NIFE-HYDROGENASE, ALPHA SUBUNIT"/>
    <property type="match status" value="1"/>
</dbReference>
<dbReference type="Proteomes" id="UP000437638">
    <property type="component" value="Unassembled WGS sequence"/>
</dbReference>
<dbReference type="Gene3D" id="1.10.645.10">
    <property type="entry name" value="Cytochrome-c3 Hydrogenase, chain B"/>
    <property type="match status" value="1"/>
</dbReference>
<feature type="binding site" evidence="2">
    <location>
        <position position="421"/>
    </location>
    <ligand>
        <name>Fe cation</name>
        <dbReference type="ChEBI" id="CHEBI:24875"/>
    </ligand>
</feature>
<dbReference type="GO" id="GO:0016151">
    <property type="term" value="F:nickel cation binding"/>
    <property type="evidence" value="ECO:0007669"/>
    <property type="project" value="InterPro"/>
</dbReference>
<keyword evidence="2" id="KW-0533">Nickel</keyword>
<dbReference type="RefSeq" id="WP_160418537.1">
    <property type="nucleotide sequence ID" value="NZ_WTKP01000005.1"/>
</dbReference>
<keyword evidence="4" id="KW-1185">Reference proteome</keyword>
<dbReference type="InterPro" id="IPR018194">
    <property type="entry name" value="Ni-dep_hyd_lsu_Ni_BS"/>
</dbReference>
<keyword evidence="2" id="KW-0408">Iron</keyword>
<comment type="cofactor">
    <cofactor evidence="2">
        <name>Ni(2+)</name>
        <dbReference type="ChEBI" id="CHEBI:49786"/>
    </cofactor>
</comment>
<proteinExistence type="predicted"/>
<dbReference type="SUPFAM" id="SSF56762">
    <property type="entry name" value="HydB/Nqo4-like"/>
    <property type="match status" value="1"/>
</dbReference>
<dbReference type="Pfam" id="PF00374">
    <property type="entry name" value="NiFeSe_Hases"/>
    <property type="match status" value="2"/>
</dbReference>
<name>A0A7X3H0A4_9GAMM</name>
<accession>A0A7X3H0A4</accession>
<dbReference type="EMBL" id="WTKP01000005">
    <property type="protein sequence ID" value="MWJ28162.1"/>
    <property type="molecule type" value="Genomic_DNA"/>
</dbReference>
<dbReference type="GO" id="GO:0008901">
    <property type="term" value="F:ferredoxin hydrogenase activity"/>
    <property type="evidence" value="ECO:0007669"/>
    <property type="project" value="InterPro"/>
</dbReference>
<keyword evidence="2" id="KW-0479">Metal-binding</keyword>
<reference evidence="3 4" key="1">
    <citation type="submission" date="2019-12" db="EMBL/GenBank/DDBJ databases">
        <title>Halomonas rutogse sp. nov. isolated from two lakes on Tibetan Plateau.</title>
        <authorList>
            <person name="Gao P."/>
        </authorList>
    </citation>
    <scope>NUCLEOTIDE SEQUENCE [LARGE SCALE GENOMIC DNA]</scope>
    <source>
        <strain evidence="3 4">ZH2S</strain>
    </source>
</reference>
<evidence type="ECO:0000256" key="1">
    <source>
        <dbReference type="ARBA" id="ARBA00023002"/>
    </source>
</evidence>
<feature type="binding site" evidence="2">
    <location>
        <position position="48"/>
    </location>
    <ligand>
        <name>Mg(2+)</name>
        <dbReference type="ChEBI" id="CHEBI:18420"/>
    </ligand>
</feature>
<evidence type="ECO:0000313" key="4">
    <source>
        <dbReference type="Proteomes" id="UP000437638"/>
    </source>
</evidence>
<organism evidence="3 4">
    <name type="scientific">Vreelandella zhuhanensis</name>
    <dbReference type="NCBI Taxonomy" id="2684210"/>
    <lineage>
        <taxon>Bacteria</taxon>
        <taxon>Pseudomonadati</taxon>
        <taxon>Pseudomonadota</taxon>
        <taxon>Gammaproteobacteria</taxon>
        <taxon>Oceanospirillales</taxon>
        <taxon>Halomonadaceae</taxon>
        <taxon>Vreelandella</taxon>
    </lineage>
</organism>
<feature type="binding site" evidence="2">
    <location>
        <position position="70"/>
    </location>
    <ligand>
        <name>Ni(2+)</name>
        <dbReference type="ChEBI" id="CHEBI:49786"/>
    </ligand>
</feature>
<dbReference type="AlphaFoldDB" id="A0A7X3H0A4"/>
<feature type="binding site" evidence="2">
    <location>
        <position position="424"/>
    </location>
    <ligand>
        <name>Mg(2+)</name>
        <dbReference type="ChEBI" id="CHEBI:18420"/>
    </ligand>
</feature>
<keyword evidence="2" id="KW-0460">Magnesium</keyword>
<comment type="caution">
    <text evidence="3">The sequence shown here is derived from an EMBL/GenBank/DDBJ whole genome shotgun (WGS) entry which is preliminary data.</text>
</comment>
<comment type="cofactor">
    <cofactor evidence="2">
        <name>Fe cation</name>
        <dbReference type="ChEBI" id="CHEBI:24875"/>
    </cofactor>
</comment>
<feature type="binding site" evidence="2">
    <location>
        <position position="67"/>
    </location>
    <ligand>
        <name>Ni(2+)</name>
        <dbReference type="ChEBI" id="CHEBI:49786"/>
    </ligand>
</feature>
<feature type="binding site" evidence="2">
    <location>
        <position position="70"/>
    </location>
    <ligand>
        <name>Fe cation</name>
        <dbReference type="ChEBI" id="CHEBI:24875"/>
    </ligand>
</feature>
<keyword evidence="1" id="KW-0560">Oxidoreductase</keyword>
<dbReference type="InterPro" id="IPR029014">
    <property type="entry name" value="NiFe-Hase_large"/>
</dbReference>
<sequence>MVTNKRTVALHVPVLARVEGEGALHLRIRDGQIEDLHLEIYEPPRLFEKFLEGRSYEELPELVARICGICPVAYQMSAINAVESLSGTDPGPWVHAMRRLMYYGEWIQSHALHIHLLAAPDFFGYDSAIAMAKDYPQIVKRGMRLQDLGNALIRLLGARSVHPVGVKMGGFHRAPSMREAMALKVQLEDALQDAQDLVAWTAGIAVPDRNQNVTLLSLEEPGDYPILKGKIASNRGQSFAVSDFERHIVEHQVAGSTALFSLFNDQPYLVGPLARLNLNLDSLPESVRSLAVNTGIDWPSGNMFHSMTARAVEICYGITDAIQILEDYGEPGTASVLVKPPAGVGYGATEAPRGLLWHRYELDESGLIRNARIVPPTSQNQARIERDLQHSLMAFGLDKPDKELQLHCEQVIRNFDPCISCATHFLRLSTERL</sequence>
<protein>
    <submittedName>
        <fullName evidence="3">Ni/Fe hydrogenase subunit alpha</fullName>
    </submittedName>
</protein>
<feature type="binding site" evidence="2">
    <location>
        <position position="418"/>
    </location>
    <ligand>
        <name>Ni(2+)</name>
        <dbReference type="ChEBI" id="CHEBI:49786"/>
    </ligand>
</feature>
<dbReference type="InterPro" id="IPR001501">
    <property type="entry name" value="Ni-dep_hyd_lsu"/>
</dbReference>
<dbReference type="PANTHER" id="PTHR43600">
    <property type="entry name" value="COENZYME F420 HYDROGENASE, SUBUNIT ALPHA"/>
    <property type="match status" value="1"/>
</dbReference>
<gene>
    <name evidence="3" type="ORF">GPM19_08080</name>
</gene>